<organism evidence="2 3">
    <name type="scientific">Paenibacillus macerans</name>
    <name type="common">Bacillus macerans</name>
    <dbReference type="NCBI Taxonomy" id="44252"/>
    <lineage>
        <taxon>Bacteria</taxon>
        <taxon>Bacillati</taxon>
        <taxon>Bacillota</taxon>
        <taxon>Bacilli</taxon>
        <taxon>Bacillales</taxon>
        <taxon>Paenibacillaceae</taxon>
        <taxon>Paenibacillus</taxon>
    </lineage>
</organism>
<keyword evidence="2" id="KW-0449">Lipoprotein</keyword>
<accession>A0A090ZL92</accession>
<reference evidence="2 3" key="1">
    <citation type="submission" date="2014-04" db="EMBL/GenBank/DDBJ databases">
        <authorList>
            <person name="Bishop-Lilly K.A."/>
            <person name="Broomall S.M."/>
            <person name="Chain P.S."/>
            <person name="Chertkov O."/>
            <person name="Coyne S.R."/>
            <person name="Daligault H.E."/>
            <person name="Davenport K.W."/>
            <person name="Erkkila T."/>
            <person name="Frey K.G."/>
            <person name="Gibbons H.S."/>
            <person name="Gu W."/>
            <person name="Jaissle J."/>
            <person name="Johnson S.L."/>
            <person name="Koroleva G.I."/>
            <person name="Ladner J.T."/>
            <person name="Lo C.-C."/>
            <person name="Minogue T.D."/>
            <person name="Munk C."/>
            <person name="Palacios G.F."/>
            <person name="Redden C.L."/>
            <person name="Rosenzweig C.N."/>
            <person name="Scholz M.B."/>
            <person name="Teshima H."/>
            <person name="Xu Y."/>
        </authorList>
    </citation>
    <scope>NUCLEOTIDE SEQUENCE [LARGE SCALE GENOMIC DNA]</scope>
    <source>
        <strain evidence="2 3">8244</strain>
    </source>
</reference>
<keyword evidence="1" id="KW-1133">Transmembrane helix</keyword>
<dbReference type="STRING" id="44252.DJ90_2509"/>
<dbReference type="EMBL" id="JMQA01000012">
    <property type="protein sequence ID" value="KFN11173.1"/>
    <property type="molecule type" value="Genomic_DNA"/>
</dbReference>
<keyword evidence="3" id="KW-1185">Reference proteome</keyword>
<evidence type="ECO:0000313" key="2">
    <source>
        <dbReference type="EMBL" id="KFN11173.1"/>
    </source>
</evidence>
<sequence>MKSYTALQTICIIVFILAVCILVAGCSGSRGAKEKQVKKELAQMAQNYVMEKYGMDDAKVVEVKLSYAGLNGPIPVFKREVPKSGTVTLEFNGTSFRVLAGPTWNRYSDELKNVLSDNYQAERIKADIQEQLIDKFKVTDEYYVQKYSISSELDHGGIDYFTLKQKYDGDLKTFLQNSHFGLELEIFFKGGKANQNQYYDNTMELFHQLARHFSNGESEISLYVNKEDKYMDARMKEILDIRNPQALDPIIYGPAYNYCRISGEIHNTKYIERIKKEFPESDMKPLEMKENRFEYVDVGEGISLASMLENVEFQTSEDVVFSARPLTEDDSFTKADYSALDPDKEDQFDYKLLSDNVYRVSYPKQEYNGNEVDWDDPIAVKINRSQVPQSADRLFLVHGGVSDENSGNLIIDLDDPNFLTSADSWIAPARTDSDFVIVYRSKK</sequence>
<feature type="transmembrane region" description="Helical" evidence="1">
    <location>
        <begin position="6"/>
        <end position="26"/>
    </location>
</feature>
<protein>
    <submittedName>
        <fullName evidence="2">Putative lipoprotein</fullName>
    </submittedName>
</protein>
<name>A0A090ZL92_PAEMA</name>
<dbReference type="PATRIC" id="fig|44252.3.peg.871"/>
<comment type="caution">
    <text evidence="2">The sequence shown here is derived from an EMBL/GenBank/DDBJ whole genome shotgun (WGS) entry which is preliminary data.</text>
</comment>
<evidence type="ECO:0000256" key="1">
    <source>
        <dbReference type="SAM" id="Phobius"/>
    </source>
</evidence>
<dbReference type="Proteomes" id="UP000029278">
    <property type="component" value="Unassembled WGS sequence"/>
</dbReference>
<keyword evidence="1" id="KW-0472">Membrane</keyword>
<dbReference type="HOGENOM" id="CLU_617975_0_0_9"/>
<dbReference type="AlphaFoldDB" id="A0A090ZL92"/>
<gene>
    <name evidence="2" type="ORF">DJ90_2509</name>
</gene>
<dbReference type="PROSITE" id="PS51257">
    <property type="entry name" value="PROKAR_LIPOPROTEIN"/>
    <property type="match status" value="1"/>
</dbReference>
<dbReference type="RefSeq" id="WP_036620822.1">
    <property type="nucleotide sequence ID" value="NZ_UGSI01000002.1"/>
</dbReference>
<keyword evidence="1" id="KW-0812">Transmembrane</keyword>
<dbReference type="GeneID" id="77012147"/>
<evidence type="ECO:0000313" key="3">
    <source>
        <dbReference type="Proteomes" id="UP000029278"/>
    </source>
</evidence>
<proteinExistence type="predicted"/>